<dbReference type="EMBL" id="JBHUMR010000023">
    <property type="protein sequence ID" value="MFD2618607.1"/>
    <property type="molecule type" value="Genomic_DNA"/>
</dbReference>
<reference evidence="3" key="1">
    <citation type="journal article" date="2019" name="Int. J. Syst. Evol. Microbiol.">
        <title>The Global Catalogue of Microorganisms (GCM) 10K type strain sequencing project: providing services to taxonomists for standard genome sequencing and annotation.</title>
        <authorList>
            <consortium name="The Broad Institute Genomics Platform"/>
            <consortium name="The Broad Institute Genome Sequencing Center for Infectious Disease"/>
            <person name="Wu L."/>
            <person name="Ma J."/>
        </authorList>
    </citation>
    <scope>NUCLEOTIDE SEQUENCE [LARGE SCALE GENOMIC DNA]</scope>
    <source>
        <strain evidence="3">TISTR 2241</strain>
    </source>
</reference>
<evidence type="ECO:0000313" key="3">
    <source>
        <dbReference type="Proteomes" id="UP001597458"/>
    </source>
</evidence>
<evidence type="ECO:0000259" key="1">
    <source>
        <dbReference type="Pfam" id="PF03167"/>
    </source>
</evidence>
<evidence type="ECO:0000313" key="2">
    <source>
        <dbReference type="EMBL" id="MFD2618607.1"/>
    </source>
</evidence>
<organism evidence="2 3">
    <name type="scientific">Terrilactibacillus laevilacticus</name>
    <dbReference type="NCBI Taxonomy" id="1380157"/>
    <lineage>
        <taxon>Bacteria</taxon>
        <taxon>Bacillati</taxon>
        <taxon>Bacillota</taxon>
        <taxon>Bacilli</taxon>
        <taxon>Bacillales</taxon>
        <taxon>Bacillaceae</taxon>
        <taxon>Terrilactibacillus</taxon>
    </lineage>
</organism>
<proteinExistence type="predicted"/>
<dbReference type="InterPro" id="IPR005122">
    <property type="entry name" value="Uracil-DNA_glycosylase-like"/>
</dbReference>
<dbReference type="SUPFAM" id="SSF52141">
    <property type="entry name" value="Uracil-DNA glycosylase-like"/>
    <property type="match status" value="1"/>
</dbReference>
<sequence length="211" mass="24297">MEREMEITAFVEKLARIKTNELTFNQYAYDHTLGETTRNNLNLYLRVMKDLDCHTLLVGEAPGYRGCRWSGVPFTSEYILNQQHQLFGTQQNHTPLYAHTSLQKEASATIVWQAFQDFGVFPLMWNAYPFHPHKLGNYESNRKPTRKELMMGKEFLLDLLELFSIDQVVAIGNCAKESLDLLQIESTKIRHPSNGGKGEFREGIRHLCTGV</sequence>
<dbReference type="Pfam" id="PF03167">
    <property type="entry name" value="UDG"/>
    <property type="match status" value="1"/>
</dbReference>
<accession>A0ABW5PV55</accession>
<protein>
    <submittedName>
        <fullName evidence="2">Uracil-DNA glycosylase</fullName>
    </submittedName>
</protein>
<dbReference type="Proteomes" id="UP001597458">
    <property type="component" value="Unassembled WGS sequence"/>
</dbReference>
<feature type="domain" description="Uracil-DNA glycosylase-like" evidence="1">
    <location>
        <begin position="53"/>
        <end position="193"/>
    </location>
</feature>
<dbReference type="CDD" id="cd10035">
    <property type="entry name" value="UDG_like"/>
    <property type="match status" value="1"/>
</dbReference>
<keyword evidence="3" id="KW-1185">Reference proteome</keyword>
<gene>
    <name evidence="2" type="ORF">ACFSTF_15055</name>
</gene>
<dbReference type="Gene3D" id="3.40.470.10">
    <property type="entry name" value="Uracil-DNA glycosylase-like domain"/>
    <property type="match status" value="1"/>
</dbReference>
<comment type="caution">
    <text evidence="2">The sequence shown here is derived from an EMBL/GenBank/DDBJ whole genome shotgun (WGS) entry which is preliminary data.</text>
</comment>
<dbReference type="InterPro" id="IPR036895">
    <property type="entry name" value="Uracil-DNA_glycosylase-like_sf"/>
</dbReference>
<name>A0ABW5PV55_9BACI</name>